<feature type="domain" description="DUF7824" evidence="1">
    <location>
        <begin position="129"/>
        <end position="233"/>
    </location>
</feature>
<dbReference type="Pfam" id="PF25148">
    <property type="entry name" value="DUF7824"/>
    <property type="match status" value="1"/>
</dbReference>
<evidence type="ECO:0000313" key="2">
    <source>
        <dbReference type="EMBL" id="WTU72428.1"/>
    </source>
</evidence>
<accession>A0AAU2JLV3</accession>
<dbReference type="AlphaFoldDB" id="A0AAU2JLV3"/>
<reference evidence="2" key="1">
    <citation type="submission" date="2022-10" db="EMBL/GenBank/DDBJ databases">
        <title>The complete genomes of actinobacterial strains from the NBC collection.</title>
        <authorList>
            <person name="Joergensen T.S."/>
            <person name="Alvarez Arevalo M."/>
            <person name="Sterndorff E.B."/>
            <person name="Faurdal D."/>
            <person name="Vuksanovic O."/>
            <person name="Mourched A.-S."/>
            <person name="Charusanti P."/>
            <person name="Shaw S."/>
            <person name="Blin K."/>
            <person name="Weber T."/>
        </authorList>
    </citation>
    <scope>NUCLEOTIDE SEQUENCE</scope>
    <source>
        <strain evidence="2">NBC_00049</strain>
    </source>
</reference>
<proteinExistence type="predicted"/>
<gene>
    <name evidence="2" type="ORF">OG327_03245</name>
</gene>
<dbReference type="EMBL" id="CP108264">
    <property type="protein sequence ID" value="WTU72428.1"/>
    <property type="molecule type" value="Genomic_DNA"/>
</dbReference>
<organism evidence="2">
    <name type="scientific">Streptomyces sp. NBC_00049</name>
    <dbReference type="NCBI Taxonomy" id="2903617"/>
    <lineage>
        <taxon>Bacteria</taxon>
        <taxon>Bacillati</taxon>
        <taxon>Actinomycetota</taxon>
        <taxon>Actinomycetes</taxon>
        <taxon>Kitasatosporales</taxon>
        <taxon>Streptomycetaceae</taxon>
        <taxon>Streptomyces</taxon>
    </lineage>
</organism>
<sequence length="484" mass="51131">MIRTAIQDTLPPPQPVRRLAAAPAGLAGTIELTAAHIDSGEHSVAEFERSLDVLVRQAHHDRYPLLRALASALGHRHTEEIEADRLAGVTVFVATLLGRVPGYSLKPASLRRHRGHEECVQGGLELVVAARVREIGYALLSRHPLPFLLATPTWDTGALEAAELVERLAEYRRSEVRPGPADFGQALLRVRRDDRAAPAAAEAAARLGTAEGDRLAAWLGPDGEPGAAVRRVVEPDPHAHRAWARIGATVPQVAFVSAERPLLRREFPEAFHWLGRPHEGFTRCYHWAGGHAVRAAVLPEDRDTQAAWLLPDVTLAATADDHGGAWMLPHLARLGGPAGTGLHSAVAAGLGGRYPESRRPAVEALLVLAARGELDAPLLGRELAAMVALGTVKPNRLADAARSAAAAGAYATVWAVLAEVLPALLPSTRGAGEILAVSAACVERCGAAGPVPEGVTAVAARSGSSRLITEARRLYAALAEPTGP</sequence>
<name>A0AAU2JLV3_9ACTN</name>
<protein>
    <submittedName>
        <fullName evidence="2">DUF6493 family protein</fullName>
    </submittedName>
</protein>
<dbReference type="InterPro" id="IPR056726">
    <property type="entry name" value="DUF7824"/>
</dbReference>
<evidence type="ECO:0000259" key="1">
    <source>
        <dbReference type="Pfam" id="PF25148"/>
    </source>
</evidence>